<comment type="catalytic activity">
    <reaction evidence="5">
        <text>L-alanine + NAD(+) + H2O = pyruvate + NH4(+) + NADH + H(+)</text>
        <dbReference type="Rhea" id="RHEA:18405"/>
        <dbReference type="ChEBI" id="CHEBI:15361"/>
        <dbReference type="ChEBI" id="CHEBI:15377"/>
        <dbReference type="ChEBI" id="CHEBI:15378"/>
        <dbReference type="ChEBI" id="CHEBI:28938"/>
        <dbReference type="ChEBI" id="CHEBI:57540"/>
        <dbReference type="ChEBI" id="CHEBI:57945"/>
        <dbReference type="ChEBI" id="CHEBI:57972"/>
        <dbReference type="EC" id="1.4.1.1"/>
    </reaction>
</comment>
<dbReference type="OrthoDB" id="9804592at2"/>
<evidence type="ECO:0000256" key="3">
    <source>
        <dbReference type="ARBA" id="ARBA00023002"/>
    </source>
</evidence>
<feature type="binding site" evidence="8">
    <location>
        <position position="220"/>
    </location>
    <ligand>
        <name>NAD(+)</name>
        <dbReference type="ChEBI" id="CHEBI:57540"/>
    </ligand>
</feature>
<evidence type="ECO:0000256" key="2">
    <source>
        <dbReference type="ARBA" id="ARBA00012897"/>
    </source>
</evidence>
<dbReference type="InterPro" id="IPR008141">
    <property type="entry name" value="Ala_DH"/>
</dbReference>
<protein>
    <recommendedName>
        <fullName evidence="2 5">Alanine dehydrogenase</fullName>
        <ecNumber evidence="2 5">1.4.1.1</ecNumber>
    </recommendedName>
</protein>
<dbReference type="PROSITE" id="PS00837">
    <property type="entry name" value="ALADH_PNT_2"/>
    <property type="match status" value="1"/>
</dbReference>
<feature type="binding site" evidence="7">
    <location>
        <position position="75"/>
    </location>
    <ligand>
        <name>substrate</name>
    </ligand>
</feature>
<dbReference type="SMART" id="SM01003">
    <property type="entry name" value="AlaDh_PNT_N"/>
    <property type="match status" value="1"/>
</dbReference>
<gene>
    <name evidence="11" type="primary">ald</name>
    <name evidence="11" type="ORF">FIV42_03065</name>
</gene>
<proteinExistence type="inferred from homology"/>
<dbReference type="PANTHER" id="PTHR42795">
    <property type="entry name" value="ALANINE DEHYDROGENASE"/>
    <property type="match status" value="1"/>
</dbReference>
<dbReference type="Pfam" id="PF05222">
    <property type="entry name" value="AlaDh_PNT_N"/>
    <property type="match status" value="1"/>
</dbReference>
<evidence type="ECO:0000256" key="6">
    <source>
        <dbReference type="PIRSR" id="PIRSR000183-1"/>
    </source>
</evidence>
<dbReference type="FunFam" id="3.40.50.720:FF:000049">
    <property type="entry name" value="Alanine dehydrogenase"/>
    <property type="match status" value="1"/>
</dbReference>
<feature type="binding site" evidence="8">
    <location>
        <position position="134"/>
    </location>
    <ligand>
        <name>NAD(+)</name>
        <dbReference type="ChEBI" id="CHEBI:57540"/>
    </ligand>
</feature>
<dbReference type="InterPro" id="IPR036291">
    <property type="entry name" value="NAD(P)-bd_dom_sf"/>
</dbReference>
<dbReference type="Gene3D" id="3.40.50.720">
    <property type="entry name" value="NAD(P)-binding Rossmann-like Domain"/>
    <property type="match status" value="2"/>
</dbReference>
<dbReference type="GO" id="GO:0005886">
    <property type="term" value="C:plasma membrane"/>
    <property type="evidence" value="ECO:0007669"/>
    <property type="project" value="TreeGrafter"/>
</dbReference>
<dbReference type="RefSeq" id="WP_141196248.1">
    <property type="nucleotide sequence ID" value="NZ_CP041186.1"/>
</dbReference>
<dbReference type="PANTHER" id="PTHR42795:SF1">
    <property type="entry name" value="ALANINE DEHYDROGENASE"/>
    <property type="match status" value="1"/>
</dbReference>
<feature type="active site" description="Proton donor/acceptor" evidence="6">
    <location>
        <position position="270"/>
    </location>
</feature>
<accession>A0A5B8XYJ1</accession>
<dbReference type="GO" id="GO:0000166">
    <property type="term" value="F:nucleotide binding"/>
    <property type="evidence" value="ECO:0007669"/>
    <property type="project" value="UniProtKB-KW"/>
</dbReference>
<evidence type="ECO:0000256" key="8">
    <source>
        <dbReference type="PIRSR" id="PIRSR000183-3"/>
    </source>
</evidence>
<evidence type="ECO:0000256" key="1">
    <source>
        <dbReference type="ARBA" id="ARBA00005689"/>
    </source>
</evidence>
<name>A0A4Y6PN67_PERCE</name>
<feature type="binding site" evidence="8">
    <location>
        <begin position="267"/>
        <end position="270"/>
    </location>
    <ligand>
        <name>NAD(+)</name>
        <dbReference type="ChEBI" id="CHEBI:57540"/>
    </ligand>
</feature>
<dbReference type="InterPro" id="IPR007698">
    <property type="entry name" value="AlaDH/PNT_NAD(H)-bd"/>
</dbReference>
<dbReference type="InterPro" id="IPR008143">
    <property type="entry name" value="Ala_DH/PNT_CS2"/>
</dbReference>
<organism evidence="11 12">
    <name type="scientific">Persicimonas caeni</name>
    <dbReference type="NCBI Taxonomy" id="2292766"/>
    <lineage>
        <taxon>Bacteria</taxon>
        <taxon>Deltaproteobacteria</taxon>
        <taxon>Bradymonadales</taxon>
        <taxon>Bradymonadaceae</taxon>
        <taxon>Persicimonas</taxon>
    </lineage>
</organism>
<dbReference type="EMBL" id="CP041186">
    <property type="protein sequence ID" value="QDG49751.1"/>
    <property type="molecule type" value="Genomic_DNA"/>
</dbReference>
<feature type="active site" description="Proton donor/acceptor" evidence="6">
    <location>
        <position position="96"/>
    </location>
</feature>
<feature type="binding site" evidence="8">
    <location>
        <begin position="298"/>
        <end position="301"/>
    </location>
    <ligand>
        <name>NAD(+)</name>
        <dbReference type="ChEBI" id="CHEBI:57540"/>
    </ligand>
</feature>
<feature type="domain" description="Alanine dehydrogenase/pyridine nucleotide transhydrogenase NAD(H)-binding" evidence="9">
    <location>
        <begin position="149"/>
        <end position="297"/>
    </location>
</feature>
<dbReference type="NCBIfam" id="TIGR00518">
    <property type="entry name" value="alaDH"/>
    <property type="match status" value="1"/>
</dbReference>
<evidence type="ECO:0000259" key="9">
    <source>
        <dbReference type="SMART" id="SM01002"/>
    </source>
</evidence>
<dbReference type="CDD" id="cd05305">
    <property type="entry name" value="L-AlaDH"/>
    <property type="match status" value="1"/>
</dbReference>
<dbReference type="GO" id="GO:0042853">
    <property type="term" value="P:L-alanine catabolic process"/>
    <property type="evidence" value="ECO:0007669"/>
    <property type="project" value="InterPro"/>
</dbReference>
<evidence type="ECO:0000313" key="11">
    <source>
        <dbReference type="EMBL" id="QDG49751.1"/>
    </source>
</evidence>
<dbReference type="GO" id="GO:0000286">
    <property type="term" value="F:alanine dehydrogenase activity"/>
    <property type="evidence" value="ECO:0007669"/>
    <property type="project" value="UniProtKB-UniRule"/>
</dbReference>
<reference evidence="11 12" key="1">
    <citation type="submission" date="2019-06" db="EMBL/GenBank/DDBJ databases">
        <title>Persicimonas caeni gen. nov., sp. nov., a predatory bacterium isolated from solar saltern.</title>
        <authorList>
            <person name="Wang S."/>
        </authorList>
    </citation>
    <scope>NUCLEOTIDE SEQUENCE [LARGE SCALE GENOMIC DNA]</scope>
    <source>
        <strain evidence="11 12">YN101</strain>
    </source>
</reference>
<dbReference type="SUPFAM" id="SSF52283">
    <property type="entry name" value="Formate/glycerate dehydrogenase catalytic domain-like"/>
    <property type="match status" value="1"/>
</dbReference>
<keyword evidence="3 5" id="KW-0560">Oxidoreductase</keyword>
<feature type="binding site" evidence="8">
    <location>
        <position position="203"/>
    </location>
    <ligand>
        <name>NAD(+)</name>
        <dbReference type="ChEBI" id="CHEBI:57540"/>
    </ligand>
</feature>
<dbReference type="EC" id="1.4.1.1" evidence="2 5"/>
<evidence type="ECO:0000313" key="12">
    <source>
        <dbReference type="Proteomes" id="UP000315995"/>
    </source>
</evidence>
<dbReference type="PIRSF" id="PIRSF000183">
    <property type="entry name" value="Alanine_dh"/>
    <property type="match status" value="1"/>
</dbReference>
<feature type="binding site" evidence="7">
    <location>
        <position position="15"/>
    </location>
    <ligand>
        <name>substrate</name>
    </ligand>
</feature>
<feature type="domain" description="Alanine dehydrogenase/pyridine nucleotide transhydrogenase N-terminal" evidence="10">
    <location>
        <begin position="4"/>
        <end position="137"/>
    </location>
</feature>
<feature type="binding site" evidence="8">
    <location>
        <position position="198"/>
    </location>
    <ligand>
        <name>NAD(+)</name>
        <dbReference type="ChEBI" id="CHEBI:57540"/>
    </ligand>
</feature>
<accession>A0A4Y6PN67</accession>
<dbReference type="Proteomes" id="UP000315995">
    <property type="component" value="Chromosome"/>
</dbReference>
<comment type="similarity">
    <text evidence="1 5">Belongs to the AlaDH/PNT family.</text>
</comment>
<evidence type="ECO:0000259" key="10">
    <source>
        <dbReference type="SMART" id="SM01003"/>
    </source>
</evidence>
<feature type="binding site" evidence="8">
    <location>
        <begin position="239"/>
        <end position="240"/>
    </location>
    <ligand>
        <name>NAD(+)</name>
        <dbReference type="ChEBI" id="CHEBI:57540"/>
    </ligand>
</feature>
<dbReference type="SUPFAM" id="SSF51735">
    <property type="entry name" value="NAD(P)-binding Rossmann-fold domains"/>
    <property type="match status" value="1"/>
</dbReference>
<dbReference type="AlphaFoldDB" id="A0A4Y6PN67"/>
<keyword evidence="12" id="KW-1185">Reference proteome</keyword>
<dbReference type="Pfam" id="PF01262">
    <property type="entry name" value="AlaDh_PNT_C"/>
    <property type="match status" value="1"/>
</dbReference>
<dbReference type="SMART" id="SM01002">
    <property type="entry name" value="AlaDh_PNT_C"/>
    <property type="match status" value="1"/>
</dbReference>
<dbReference type="InterPro" id="IPR007886">
    <property type="entry name" value="AlaDH/PNT_N"/>
</dbReference>
<evidence type="ECO:0000256" key="5">
    <source>
        <dbReference type="PIRNR" id="PIRNR000183"/>
    </source>
</evidence>
<sequence>MKIGVPTEIKNNEYRVGLVPAGVREYVRRGHSVVVQKGAGEGSAIPDSAYVDAGAEILDTADEVWEQSEMIIKVKEPLPAEYDRMQENQIVYTYFHLAAVPELAEVLIDKKIAAVAYETIELPDGRLPLLEPMSEVAGRMSIQVGARCLEREAGGKGVLLGGVPGVARGNVVIIGGGTVGTHAATMAVGMGAHVKILDIDLYRLRYLEEVFGNRIQTLHSNADTIADQVARADLVIGAVLIPGAKAPHLVTRELLKEMPRGSVVVDVAVDQGGCIETCHPTTHDEPTYVVDDVVHYCVANMPGAVPRTSTFALNNATLNYGLTIADGGLEAAMKADNVLAKGLNTYGGHITHPAVAESLEKEYASVDGVLG</sequence>
<evidence type="ECO:0000256" key="7">
    <source>
        <dbReference type="PIRSR" id="PIRSR000183-2"/>
    </source>
</evidence>
<keyword evidence="8" id="KW-0547">Nucleotide-binding</keyword>
<keyword evidence="4 5" id="KW-0520">NAD</keyword>
<evidence type="ECO:0000256" key="4">
    <source>
        <dbReference type="ARBA" id="ARBA00023027"/>
    </source>
</evidence>